<dbReference type="AlphaFoldDB" id="A0A1F6N239"/>
<name>A0A1F6N239_9BACT</name>
<comment type="subunit">
    <text evidence="7 9">Part of the 50S ribosomal subunit.</text>
</comment>
<evidence type="ECO:0000256" key="2">
    <source>
        <dbReference type="ARBA" id="ARBA00022730"/>
    </source>
</evidence>
<gene>
    <name evidence="7" type="primary">rplV</name>
    <name evidence="11" type="ORF">A2983_02455</name>
</gene>
<dbReference type="PANTHER" id="PTHR13501">
    <property type="entry name" value="CHLOROPLAST 50S RIBOSOMAL PROTEIN L22-RELATED"/>
    <property type="match status" value="1"/>
</dbReference>
<protein>
    <recommendedName>
        <fullName evidence="6 7">Large ribosomal subunit protein uL22</fullName>
    </recommendedName>
</protein>
<organism evidence="11 12">
    <name type="scientific">Candidatus Magasanikbacteria bacterium RIFCSPLOWO2_01_FULL_40_15</name>
    <dbReference type="NCBI Taxonomy" id="1798686"/>
    <lineage>
        <taxon>Bacteria</taxon>
        <taxon>Candidatus Magasanikiibacteriota</taxon>
    </lineage>
</organism>
<evidence type="ECO:0000256" key="5">
    <source>
        <dbReference type="ARBA" id="ARBA00023274"/>
    </source>
</evidence>
<dbReference type="GO" id="GO:0019843">
    <property type="term" value="F:rRNA binding"/>
    <property type="evidence" value="ECO:0007669"/>
    <property type="project" value="UniProtKB-UniRule"/>
</dbReference>
<dbReference type="PANTHER" id="PTHR13501:SF8">
    <property type="entry name" value="LARGE RIBOSOMAL SUBUNIT PROTEIN UL22M"/>
    <property type="match status" value="1"/>
</dbReference>
<evidence type="ECO:0000256" key="6">
    <source>
        <dbReference type="ARBA" id="ARBA00035207"/>
    </source>
</evidence>
<dbReference type="CDD" id="cd00336">
    <property type="entry name" value="Ribosomal_L22"/>
    <property type="match status" value="1"/>
</dbReference>
<comment type="function">
    <text evidence="7">The globular domain of the protein is located near the polypeptide exit tunnel on the outside of the subunit, while an extended beta-hairpin is found that lines the wall of the exit tunnel in the center of the 70S ribosome.</text>
</comment>
<comment type="caution">
    <text evidence="11">The sequence shown here is derived from an EMBL/GenBank/DDBJ whole genome shotgun (WGS) entry which is preliminary data.</text>
</comment>
<evidence type="ECO:0000256" key="7">
    <source>
        <dbReference type="HAMAP-Rule" id="MF_01331"/>
    </source>
</evidence>
<reference evidence="11 12" key="1">
    <citation type="journal article" date="2016" name="Nat. Commun.">
        <title>Thousands of microbial genomes shed light on interconnected biogeochemical processes in an aquifer system.</title>
        <authorList>
            <person name="Anantharaman K."/>
            <person name="Brown C.T."/>
            <person name="Hug L.A."/>
            <person name="Sharon I."/>
            <person name="Castelle C.J."/>
            <person name="Probst A.J."/>
            <person name="Thomas B.C."/>
            <person name="Singh A."/>
            <person name="Wilkins M.J."/>
            <person name="Karaoz U."/>
            <person name="Brodie E.L."/>
            <person name="Williams K.H."/>
            <person name="Hubbard S.S."/>
            <person name="Banfield J.F."/>
        </authorList>
    </citation>
    <scope>NUCLEOTIDE SEQUENCE [LARGE SCALE GENOMIC DNA]</scope>
</reference>
<dbReference type="EMBL" id="MFQH01000019">
    <property type="protein sequence ID" value="OGH77999.1"/>
    <property type="molecule type" value="Genomic_DNA"/>
</dbReference>
<accession>A0A1F6N239</accession>
<keyword evidence="5 7" id="KW-0687">Ribonucleoprotein</keyword>
<keyword evidence="3 7" id="KW-0694">RNA-binding</keyword>
<dbReference type="InterPro" id="IPR036394">
    <property type="entry name" value="Ribosomal_uL22_sf"/>
</dbReference>
<dbReference type="GO" id="GO:0022625">
    <property type="term" value="C:cytosolic large ribosomal subunit"/>
    <property type="evidence" value="ECO:0007669"/>
    <property type="project" value="TreeGrafter"/>
</dbReference>
<dbReference type="GO" id="GO:0003735">
    <property type="term" value="F:structural constituent of ribosome"/>
    <property type="evidence" value="ECO:0007669"/>
    <property type="project" value="InterPro"/>
</dbReference>
<dbReference type="Proteomes" id="UP000177040">
    <property type="component" value="Unassembled WGS sequence"/>
</dbReference>
<keyword evidence="2 7" id="KW-0699">rRNA-binding</keyword>
<evidence type="ECO:0000256" key="4">
    <source>
        <dbReference type="ARBA" id="ARBA00022980"/>
    </source>
</evidence>
<dbReference type="Gene3D" id="3.90.470.10">
    <property type="entry name" value="Ribosomal protein L22/L17"/>
    <property type="match status" value="1"/>
</dbReference>
<dbReference type="Pfam" id="PF00237">
    <property type="entry name" value="Ribosomal_L22"/>
    <property type="match status" value="1"/>
</dbReference>
<dbReference type="NCBIfam" id="TIGR01044">
    <property type="entry name" value="rplV_bact"/>
    <property type="match status" value="1"/>
</dbReference>
<proteinExistence type="inferred from homology"/>
<dbReference type="GO" id="GO:0006412">
    <property type="term" value="P:translation"/>
    <property type="evidence" value="ECO:0007669"/>
    <property type="project" value="UniProtKB-UniRule"/>
</dbReference>
<evidence type="ECO:0000256" key="1">
    <source>
        <dbReference type="ARBA" id="ARBA00009451"/>
    </source>
</evidence>
<evidence type="ECO:0000313" key="12">
    <source>
        <dbReference type="Proteomes" id="UP000177040"/>
    </source>
</evidence>
<evidence type="ECO:0000256" key="9">
    <source>
        <dbReference type="RuleBase" id="RU004006"/>
    </source>
</evidence>
<comment type="similarity">
    <text evidence="1 7 8">Belongs to the universal ribosomal protein uL22 family.</text>
</comment>
<dbReference type="SUPFAM" id="SSF54843">
    <property type="entry name" value="Ribosomal protein L22"/>
    <property type="match status" value="1"/>
</dbReference>
<comment type="function">
    <text evidence="7 10">This protein binds specifically to 23S rRNA; its binding is stimulated by other ribosomal proteins, e.g., L4, L17, and L20. It is important during the early stages of 50S assembly. It makes multiple contacts with different domains of the 23S rRNA in the assembled 50S subunit and ribosome.</text>
</comment>
<keyword evidence="4 7" id="KW-0689">Ribosomal protein</keyword>
<sequence>METTATLKNLHLAPRKVRLVTDLIKGMSAIEAAQQLEFSRKHAARSILKLLRSAIANAEHNHKMAIQTLIIKNAVVDGGATLHRWMPRAMGRATPIRKRTSHITITLVGTESNLETVSVEPVVVSEVEPQTK</sequence>
<evidence type="ECO:0000256" key="10">
    <source>
        <dbReference type="RuleBase" id="RU004008"/>
    </source>
</evidence>
<dbReference type="InterPro" id="IPR001063">
    <property type="entry name" value="Ribosomal_uL22"/>
</dbReference>
<dbReference type="InterPro" id="IPR047867">
    <property type="entry name" value="Ribosomal_uL22_bac/org-type"/>
</dbReference>
<evidence type="ECO:0000256" key="3">
    <source>
        <dbReference type="ARBA" id="ARBA00022884"/>
    </source>
</evidence>
<evidence type="ECO:0000313" key="11">
    <source>
        <dbReference type="EMBL" id="OGH77999.1"/>
    </source>
</evidence>
<dbReference type="HAMAP" id="MF_01331_B">
    <property type="entry name" value="Ribosomal_uL22_B"/>
    <property type="match status" value="1"/>
</dbReference>
<evidence type="ECO:0000256" key="8">
    <source>
        <dbReference type="RuleBase" id="RU004005"/>
    </source>
</evidence>
<dbReference type="InterPro" id="IPR005727">
    <property type="entry name" value="Ribosomal_uL22_bac/chlpt-type"/>
</dbReference>